<feature type="region of interest" description="Disordered" evidence="1">
    <location>
        <begin position="1"/>
        <end position="30"/>
    </location>
</feature>
<dbReference type="EMBL" id="JARK01001516">
    <property type="protein sequence ID" value="EYB93565.1"/>
    <property type="molecule type" value="Genomic_DNA"/>
</dbReference>
<name>A0A016SSS5_9BILA</name>
<evidence type="ECO:0000256" key="1">
    <source>
        <dbReference type="SAM" id="MobiDB-lite"/>
    </source>
</evidence>
<reference evidence="3" key="1">
    <citation type="journal article" date="2015" name="Nat. Genet.">
        <title>The genome and transcriptome of the zoonotic hookworm Ancylostoma ceylanicum identify infection-specific gene families.</title>
        <authorList>
            <person name="Schwarz E.M."/>
            <person name="Hu Y."/>
            <person name="Antoshechkin I."/>
            <person name="Miller M.M."/>
            <person name="Sternberg P.W."/>
            <person name="Aroian R.V."/>
        </authorList>
    </citation>
    <scope>NUCLEOTIDE SEQUENCE</scope>
    <source>
        <strain evidence="3">HY135</strain>
    </source>
</reference>
<proteinExistence type="predicted"/>
<organism evidence="2 3">
    <name type="scientific">Ancylostoma ceylanicum</name>
    <dbReference type="NCBI Taxonomy" id="53326"/>
    <lineage>
        <taxon>Eukaryota</taxon>
        <taxon>Metazoa</taxon>
        <taxon>Ecdysozoa</taxon>
        <taxon>Nematoda</taxon>
        <taxon>Chromadorea</taxon>
        <taxon>Rhabditida</taxon>
        <taxon>Rhabditina</taxon>
        <taxon>Rhabditomorpha</taxon>
        <taxon>Strongyloidea</taxon>
        <taxon>Ancylostomatidae</taxon>
        <taxon>Ancylostomatinae</taxon>
        <taxon>Ancylostoma</taxon>
    </lineage>
</organism>
<keyword evidence="3" id="KW-1185">Reference proteome</keyword>
<evidence type="ECO:0000313" key="2">
    <source>
        <dbReference type="EMBL" id="EYB93565.1"/>
    </source>
</evidence>
<dbReference type="Proteomes" id="UP000024635">
    <property type="component" value="Unassembled WGS sequence"/>
</dbReference>
<evidence type="ECO:0000313" key="3">
    <source>
        <dbReference type="Proteomes" id="UP000024635"/>
    </source>
</evidence>
<dbReference type="AlphaFoldDB" id="A0A016SSS5"/>
<comment type="caution">
    <text evidence="2">The sequence shown here is derived from an EMBL/GenBank/DDBJ whole genome shotgun (WGS) entry which is preliminary data.</text>
</comment>
<sequence>MNEGPDSIKGKRWVGSPYTEEKELGKRRRTRMRGDAVGLGLRLEGVIMLCKEYTFAATERRRPKVEIRLESGPTV</sequence>
<protein>
    <submittedName>
        <fullName evidence="2">Uncharacterized protein</fullName>
    </submittedName>
</protein>
<gene>
    <name evidence="2" type="primary">Acey_s0180.g761</name>
    <name evidence="2" type="ORF">Y032_0180g761</name>
</gene>
<accession>A0A016SSS5</accession>